<keyword evidence="3 6" id="KW-0812">Transmembrane</keyword>
<organism evidence="7 8">
    <name type="scientific">Flammeovirga pacifica</name>
    <dbReference type="NCBI Taxonomy" id="915059"/>
    <lineage>
        <taxon>Bacteria</taxon>
        <taxon>Pseudomonadati</taxon>
        <taxon>Bacteroidota</taxon>
        <taxon>Cytophagia</taxon>
        <taxon>Cytophagales</taxon>
        <taxon>Flammeovirgaceae</taxon>
        <taxon>Flammeovirga</taxon>
    </lineage>
</organism>
<feature type="transmembrane region" description="Helical" evidence="6">
    <location>
        <begin position="49"/>
        <end position="67"/>
    </location>
</feature>
<reference evidence="7 8" key="1">
    <citation type="journal article" date="2012" name="Int. J. Syst. Evol. Microbiol.">
        <title>Flammeovirga pacifica sp. nov., isolated from deep-sea sediment.</title>
        <authorList>
            <person name="Xu H."/>
            <person name="Fu Y."/>
            <person name="Yang N."/>
            <person name="Ding Z."/>
            <person name="Lai Q."/>
            <person name="Zeng R."/>
        </authorList>
    </citation>
    <scope>NUCLEOTIDE SEQUENCE [LARGE SCALE GENOMIC DNA]</scope>
    <source>
        <strain evidence="8">DSM 24597 / LMG 26175 / WPAGA1</strain>
    </source>
</reference>
<evidence type="ECO:0000256" key="4">
    <source>
        <dbReference type="ARBA" id="ARBA00022989"/>
    </source>
</evidence>
<evidence type="ECO:0000313" key="7">
    <source>
        <dbReference type="EMBL" id="OHX65353.1"/>
    </source>
</evidence>
<evidence type="ECO:0000256" key="5">
    <source>
        <dbReference type="ARBA" id="ARBA00023136"/>
    </source>
</evidence>
<proteinExistence type="predicted"/>
<dbReference type="OrthoDB" id="981917at2"/>
<keyword evidence="8" id="KW-1185">Reference proteome</keyword>
<sequence length="112" mass="12731">MAHFDASMTPEEIKKAKMKTVMKVTAILAAVTIVEFIFAFAWPDGSSRTILNILFLGLTFLKAGYIIMEFMHLGHETFLLKFVILFPLLFLVWLCVALFVEGQAILDAFLNW</sequence>
<dbReference type="Proteomes" id="UP000179797">
    <property type="component" value="Unassembled WGS sequence"/>
</dbReference>
<gene>
    <name evidence="7" type="ORF">NH26_02805</name>
</gene>
<keyword evidence="5 6" id="KW-0472">Membrane</keyword>
<protein>
    <recommendedName>
        <fullName evidence="9">Cytochrome C oxidase subunit IV</fullName>
    </recommendedName>
</protein>
<accession>A0A1S1YWS7</accession>
<dbReference type="InterPro" id="IPR005171">
    <property type="entry name" value="Cyt_c_oxidase_su4_prok"/>
</dbReference>
<dbReference type="EMBL" id="JRYR02000001">
    <property type="protein sequence ID" value="OHX65353.1"/>
    <property type="molecule type" value="Genomic_DNA"/>
</dbReference>
<evidence type="ECO:0000256" key="2">
    <source>
        <dbReference type="ARBA" id="ARBA00022475"/>
    </source>
</evidence>
<comment type="caution">
    <text evidence="7">The sequence shown here is derived from an EMBL/GenBank/DDBJ whole genome shotgun (WGS) entry which is preliminary data.</text>
</comment>
<evidence type="ECO:0008006" key="9">
    <source>
        <dbReference type="Google" id="ProtNLM"/>
    </source>
</evidence>
<keyword evidence="2" id="KW-1003">Cell membrane</keyword>
<dbReference type="STRING" id="915059.NH26_02805"/>
<dbReference type="Pfam" id="PF03626">
    <property type="entry name" value="COX4_pro"/>
    <property type="match status" value="1"/>
</dbReference>
<evidence type="ECO:0000256" key="1">
    <source>
        <dbReference type="ARBA" id="ARBA00004651"/>
    </source>
</evidence>
<dbReference type="AlphaFoldDB" id="A0A1S1YWS7"/>
<dbReference type="RefSeq" id="WP_044223935.1">
    <property type="nucleotide sequence ID" value="NZ_JRYR02000001.1"/>
</dbReference>
<name>A0A1S1YWS7_FLAPC</name>
<keyword evidence="4 6" id="KW-1133">Transmembrane helix</keyword>
<dbReference type="GO" id="GO:0005886">
    <property type="term" value="C:plasma membrane"/>
    <property type="evidence" value="ECO:0007669"/>
    <property type="project" value="UniProtKB-SubCell"/>
</dbReference>
<feature type="transmembrane region" description="Helical" evidence="6">
    <location>
        <begin position="79"/>
        <end position="100"/>
    </location>
</feature>
<evidence type="ECO:0000256" key="6">
    <source>
        <dbReference type="SAM" id="Phobius"/>
    </source>
</evidence>
<evidence type="ECO:0000313" key="8">
    <source>
        <dbReference type="Proteomes" id="UP000179797"/>
    </source>
</evidence>
<feature type="transmembrane region" description="Helical" evidence="6">
    <location>
        <begin position="21"/>
        <end position="43"/>
    </location>
</feature>
<comment type="subcellular location">
    <subcellularLocation>
        <location evidence="1">Cell membrane</location>
        <topology evidence="1">Multi-pass membrane protein</topology>
    </subcellularLocation>
</comment>
<evidence type="ECO:0000256" key="3">
    <source>
        <dbReference type="ARBA" id="ARBA00022692"/>
    </source>
</evidence>